<dbReference type="EMBL" id="JBHSPC010000015">
    <property type="protein sequence ID" value="MFC5669637.1"/>
    <property type="molecule type" value="Genomic_DNA"/>
</dbReference>
<protein>
    <submittedName>
        <fullName evidence="1">Uncharacterized protein</fullName>
    </submittedName>
</protein>
<reference evidence="2" key="1">
    <citation type="journal article" date="2019" name="Int. J. Syst. Evol. Microbiol.">
        <title>The Global Catalogue of Microorganisms (GCM) 10K type strain sequencing project: providing services to taxonomists for standard genome sequencing and annotation.</title>
        <authorList>
            <consortium name="The Broad Institute Genomics Platform"/>
            <consortium name="The Broad Institute Genome Sequencing Center for Infectious Disease"/>
            <person name="Wu L."/>
            <person name="Ma J."/>
        </authorList>
    </citation>
    <scope>NUCLEOTIDE SEQUENCE [LARGE SCALE GENOMIC DNA]</scope>
    <source>
        <strain evidence="2">JCM 13852</strain>
    </source>
</reference>
<gene>
    <name evidence="1" type="ORF">ACFP2V_05760</name>
</gene>
<organism evidence="1 2">
    <name type="scientific">Streptomyces incanus</name>
    <dbReference type="NCBI Taxonomy" id="887453"/>
    <lineage>
        <taxon>Bacteria</taxon>
        <taxon>Bacillati</taxon>
        <taxon>Actinomycetota</taxon>
        <taxon>Actinomycetes</taxon>
        <taxon>Kitasatosporales</taxon>
        <taxon>Streptomycetaceae</taxon>
        <taxon>Streptomyces</taxon>
    </lineage>
</organism>
<proteinExistence type="predicted"/>
<keyword evidence="2" id="KW-1185">Reference proteome</keyword>
<evidence type="ECO:0000313" key="1">
    <source>
        <dbReference type="EMBL" id="MFC5669637.1"/>
    </source>
</evidence>
<feature type="non-terminal residue" evidence="1">
    <location>
        <position position="1"/>
    </location>
</feature>
<accession>A0ABW0XG95</accession>
<sequence>GVARQGTPSRLRARIDGLRGLFGFDPTRPALLLLGGDKAGDWERWYRDRIPLAEQLHHECASD</sequence>
<name>A0ABW0XG95_9ACTN</name>
<dbReference type="Proteomes" id="UP001596183">
    <property type="component" value="Unassembled WGS sequence"/>
</dbReference>
<comment type="caution">
    <text evidence="1">The sequence shown here is derived from an EMBL/GenBank/DDBJ whole genome shotgun (WGS) entry which is preliminary data.</text>
</comment>
<evidence type="ECO:0000313" key="2">
    <source>
        <dbReference type="Proteomes" id="UP001596183"/>
    </source>
</evidence>